<keyword evidence="1" id="KW-0472">Membrane</keyword>
<gene>
    <name evidence="2" type="ORF">ABZ921_14060</name>
</gene>
<dbReference type="Proteomes" id="UP001551176">
    <property type="component" value="Unassembled WGS sequence"/>
</dbReference>
<protein>
    <recommendedName>
        <fullName evidence="4">Integral membrane protein</fullName>
    </recommendedName>
</protein>
<keyword evidence="1" id="KW-1133">Transmembrane helix</keyword>
<feature type="transmembrane region" description="Helical" evidence="1">
    <location>
        <begin position="100"/>
        <end position="118"/>
    </location>
</feature>
<evidence type="ECO:0000313" key="2">
    <source>
        <dbReference type="EMBL" id="MEU6821752.1"/>
    </source>
</evidence>
<dbReference type="RefSeq" id="WP_359348136.1">
    <property type="nucleotide sequence ID" value="NZ_JBEYXV010000006.1"/>
</dbReference>
<evidence type="ECO:0008006" key="4">
    <source>
        <dbReference type="Google" id="ProtNLM"/>
    </source>
</evidence>
<evidence type="ECO:0000256" key="1">
    <source>
        <dbReference type="SAM" id="Phobius"/>
    </source>
</evidence>
<reference evidence="2 3" key="1">
    <citation type="submission" date="2024-06" db="EMBL/GenBank/DDBJ databases">
        <title>The Natural Products Discovery Center: Release of the First 8490 Sequenced Strains for Exploring Actinobacteria Biosynthetic Diversity.</title>
        <authorList>
            <person name="Kalkreuter E."/>
            <person name="Kautsar S.A."/>
            <person name="Yang D."/>
            <person name="Bader C.D."/>
            <person name="Teijaro C.N."/>
            <person name="Fluegel L."/>
            <person name="Davis C.M."/>
            <person name="Simpson J.R."/>
            <person name="Lauterbach L."/>
            <person name="Steele A.D."/>
            <person name="Gui C."/>
            <person name="Meng S."/>
            <person name="Li G."/>
            <person name="Viehrig K."/>
            <person name="Ye F."/>
            <person name="Su P."/>
            <person name="Kiefer A.F."/>
            <person name="Nichols A."/>
            <person name="Cepeda A.J."/>
            <person name="Yan W."/>
            <person name="Fan B."/>
            <person name="Jiang Y."/>
            <person name="Adhikari A."/>
            <person name="Zheng C.-J."/>
            <person name="Schuster L."/>
            <person name="Cowan T.M."/>
            <person name="Smanski M.J."/>
            <person name="Chevrette M.G."/>
            <person name="De Carvalho L.P.S."/>
            <person name="Shen B."/>
        </authorList>
    </citation>
    <scope>NUCLEOTIDE SEQUENCE [LARGE SCALE GENOMIC DNA]</scope>
    <source>
        <strain evidence="2 3">NPDC046838</strain>
    </source>
</reference>
<proteinExistence type="predicted"/>
<evidence type="ECO:0000313" key="3">
    <source>
        <dbReference type="Proteomes" id="UP001551176"/>
    </source>
</evidence>
<organism evidence="2 3">
    <name type="scientific">Streptomyces atriruber</name>
    <dbReference type="NCBI Taxonomy" id="545121"/>
    <lineage>
        <taxon>Bacteria</taxon>
        <taxon>Bacillati</taxon>
        <taxon>Actinomycetota</taxon>
        <taxon>Actinomycetes</taxon>
        <taxon>Kitasatosporales</taxon>
        <taxon>Streptomycetaceae</taxon>
        <taxon>Streptomyces</taxon>
    </lineage>
</organism>
<accession>A0ABV3BMF6</accession>
<feature type="transmembrane region" description="Helical" evidence="1">
    <location>
        <begin position="138"/>
        <end position="157"/>
    </location>
</feature>
<keyword evidence="3" id="KW-1185">Reference proteome</keyword>
<feature type="transmembrane region" description="Helical" evidence="1">
    <location>
        <begin position="72"/>
        <end position="93"/>
    </location>
</feature>
<sequence length="180" mass="19922">MNESWSMWAEASDAAQVHQAGRDQHFVQNHYYFDPATPGFRETVQDDDEDDVDDDDDTYVFYMGPWHIPVTVLLYLLAPVPLLVGGTSLQLVFEAEPGPSLWWVMVYTACAMIGSVAIEVTMLNRALLRSPWSFNTDTYVRGLHGLAAAGLFIYSLVRPPGEAGNIGRLALDCAEVLGPL</sequence>
<comment type="caution">
    <text evidence="2">The sequence shown here is derived from an EMBL/GenBank/DDBJ whole genome shotgun (WGS) entry which is preliminary data.</text>
</comment>
<dbReference type="EMBL" id="JBEYXV010000006">
    <property type="protein sequence ID" value="MEU6821752.1"/>
    <property type="molecule type" value="Genomic_DNA"/>
</dbReference>
<name>A0ABV3BMF6_9ACTN</name>
<keyword evidence="1" id="KW-0812">Transmembrane</keyword>